<organism evidence="1 2">
    <name type="scientific">Paraburkholderia humisilvae</name>
    <dbReference type="NCBI Taxonomy" id="627669"/>
    <lineage>
        <taxon>Bacteria</taxon>
        <taxon>Pseudomonadati</taxon>
        <taxon>Pseudomonadota</taxon>
        <taxon>Betaproteobacteria</taxon>
        <taxon>Burkholderiales</taxon>
        <taxon>Burkholderiaceae</taxon>
        <taxon>Paraburkholderia</taxon>
    </lineage>
</organism>
<gene>
    <name evidence="1" type="ORF">LMG29542_05591</name>
</gene>
<dbReference type="AlphaFoldDB" id="A0A6J5ENF4"/>
<dbReference type="EMBL" id="CADIKH010000033">
    <property type="protein sequence ID" value="CAB3767374.1"/>
    <property type="molecule type" value="Genomic_DNA"/>
</dbReference>
<evidence type="ECO:0000313" key="1">
    <source>
        <dbReference type="EMBL" id="CAB3767374.1"/>
    </source>
</evidence>
<protein>
    <submittedName>
        <fullName evidence="1">Uncharacterized protein</fullName>
    </submittedName>
</protein>
<accession>A0A6J5ENF4</accession>
<proteinExistence type="predicted"/>
<keyword evidence="2" id="KW-1185">Reference proteome</keyword>
<reference evidence="1 2" key="1">
    <citation type="submission" date="2020-04" db="EMBL/GenBank/DDBJ databases">
        <authorList>
            <person name="De Canck E."/>
        </authorList>
    </citation>
    <scope>NUCLEOTIDE SEQUENCE [LARGE SCALE GENOMIC DNA]</scope>
    <source>
        <strain evidence="1 2">LMG 29542</strain>
    </source>
</reference>
<dbReference type="Proteomes" id="UP000494363">
    <property type="component" value="Unassembled WGS sequence"/>
</dbReference>
<sequence length="80" mass="9363">MVALKWLKHGMRGLSLHRLTDEKVGIDRMVEIYPRFLLDRHFAGEAVGLSRPELSEEEIFLVQTARIRDPVYLQPHRAPR</sequence>
<evidence type="ECO:0000313" key="2">
    <source>
        <dbReference type="Proteomes" id="UP000494363"/>
    </source>
</evidence>
<name>A0A6J5ENF4_9BURK</name>